<keyword evidence="6 9" id="KW-0472">Membrane</keyword>
<evidence type="ECO:0000256" key="8">
    <source>
        <dbReference type="SAM" id="MobiDB-lite"/>
    </source>
</evidence>
<feature type="region of interest" description="Disordered" evidence="8">
    <location>
        <begin position="393"/>
        <end position="469"/>
    </location>
</feature>
<evidence type="ECO:0000256" key="1">
    <source>
        <dbReference type="ARBA" id="ARBA00004575"/>
    </source>
</evidence>
<proteinExistence type="inferred from homology"/>
<feature type="transmembrane region" description="Helical" evidence="9">
    <location>
        <begin position="150"/>
        <end position="169"/>
    </location>
</feature>
<feature type="transmembrane region" description="Helical" evidence="9">
    <location>
        <begin position="205"/>
        <end position="225"/>
    </location>
</feature>
<dbReference type="AlphaFoldDB" id="A0A1J1HJI0"/>
<dbReference type="Pfam" id="PF10225">
    <property type="entry name" value="NEMP"/>
    <property type="match status" value="1"/>
</dbReference>
<feature type="transmembrane region" description="Helical" evidence="9">
    <location>
        <begin position="290"/>
        <end position="309"/>
    </location>
</feature>
<feature type="transmembrane region" description="Helical" evidence="9">
    <location>
        <begin position="237"/>
        <end position="256"/>
    </location>
</feature>
<dbReference type="EMBL" id="CVRI01000004">
    <property type="protein sequence ID" value="CRK87714.1"/>
    <property type="molecule type" value="Genomic_DNA"/>
</dbReference>
<organism evidence="11 12">
    <name type="scientific">Clunio marinus</name>
    <dbReference type="NCBI Taxonomy" id="568069"/>
    <lineage>
        <taxon>Eukaryota</taxon>
        <taxon>Metazoa</taxon>
        <taxon>Ecdysozoa</taxon>
        <taxon>Arthropoda</taxon>
        <taxon>Hexapoda</taxon>
        <taxon>Insecta</taxon>
        <taxon>Pterygota</taxon>
        <taxon>Neoptera</taxon>
        <taxon>Endopterygota</taxon>
        <taxon>Diptera</taxon>
        <taxon>Nematocera</taxon>
        <taxon>Chironomoidea</taxon>
        <taxon>Chironomidae</taxon>
        <taxon>Clunio</taxon>
    </lineage>
</organism>
<keyword evidence="3 9" id="KW-0812">Transmembrane</keyword>
<feature type="transmembrane region" description="Helical" evidence="9">
    <location>
        <begin position="268"/>
        <end position="284"/>
    </location>
</feature>
<evidence type="ECO:0000256" key="2">
    <source>
        <dbReference type="ARBA" id="ARBA00005748"/>
    </source>
</evidence>
<evidence type="ECO:0000256" key="10">
    <source>
        <dbReference type="SAM" id="SignalP"/>
    </source>
</evidence>
<reference evidence="11 12" key="1">
    <citation type="submission" date="2015-04" db="EMBL/GenBank/DDBJ databases">
        <authorList>
            <person name="Syromyatnikov M.Y."/>
            <person name="Popov V.N."/>
        </authorList>
    </citation>
    <scope>NUCLEOTIDE SEQUENCE [LARGE SCALE GENOMIC DNA]</scope>
</reference>
<keyword evidence="7" id="KW-0539">Nucleus</keyword>
<comment type="similarity">
    <text evidence="2">Belongs to the NEMP family.</text>
</comment>
<keyword evidence="12" id="KW-1185">Reference proteome</keyword>
<evidence type="ECO:0000313" key="12">
    <source>
        <dbReference type="Proteomes" id="UP000183832"/>
    </source>
</evidence>
<dbReference type="GO" id="GO:0005637">
    <property type="term" value="C:nuclear inner membrane"/>
    <property type="evidence" value="ECO:0007669"/>
    <property type="project" value="UniProtKB-SubCell"/>
</dbReference>
<keyword evidence="5 9" id="KW-1133">Transmembrane helix</keyword>
<gene>
    <name evidence="11" type="ORF">CLUMA_CG001504</name>
</gene>
<feature type="transmembrane region" description="Helical" evidence="9">
    <location>
        <begin position="175"/>
        <end position="196"/>
    </location>
</feature>
<feature type="chain" id="PRO_5013334916" evidence="10">
    <location>
        <begin position="28"/>
        <end position="469"/>
    </location>
</feature>
<dbReference type="STRING" id="568069.A0A1J1HJI0"/>
<evidence type="ECO:0000256" key="7">
    <source>
        <dbReference type="ARBA" id="ARBA00023242"/>
    </source>
</evidence>
<accession>A0A1J1HJI0</accession>
<evidence type="ECO:0000256" key="5">
    <source>
        <dbReference type="ARBA" id="ARBA00022989"/>
    </source>
</evidence>
<keyword evidence="4 10" id="KW-0732">Signal</keyword>
<name>A0A1J1HJI0_9DIPT</name>
<dbReference type="OrthoDB" id="509138at2759"/>
<dbReference type="InterPro" id="IPR019358">
    <property type="entry name" value="NEMP_fam"/>
</dbReference>
<feature type="signal peptide" evidence="10">
    <location>
        <begin position="1"/>
        <end position="27"/>
    </location>
</feature>
<feature type="compositionally biased region" description="Polar residues" evidence="8">
    <location>
        <begin position="420"/>
        <end position="450"/>
    </location>
</feature>
<evidence type="ECO:0000256" key="4">
    <source>
        <dbReference type="ARBA" id="ARBA00022729"/>
    </source>
</evidence>
<protein>
    <submittedName>
        <fullName evidence="11">CLUMA_CG001504, isoform A</fullName>
    </submittedName>
</protein>
<feature type="compositionally biased region" description="Acidic residues" evidence="8">
    <location>
        <begin position="396"/>
        <end position="414"/>
    </location>
</feature>
<evidence type="ECO:0000256" key="3">
    <source>
        <dbReference type="ARBA" id="ARBA00022692"/>
    </source>
</evidence>
<sequence>MNFMWYKCLFSFKILLLISFLIRNNNASISVTFLEPPGSAHVLPEVGNFGYTIEKMNIYCYRGRDKDISSLLQSITMNIDIDSDDFNCFSGVSPAEVEKAHVNHKSIFSFNFLSRRKKRVLYLNPFNQTCIGIETAEEYQVSLNNIRVDLFKFILLSAGIIIFFSASSFSRNSAFFYLCGILLGNFASVLVLIWFLSKLFPRKPLMYGVLASGWTLAAYIGQIIIDNLQAILISYQKHVMVYILLTSCISFGVCYYKGPPNSTRSQNLIKWSLQLLALLSIFFSSDYHEATLGIIAISLGLYYFPYGIFKGISRVWRRWFPPKPRLLSVEEFEEQGRVETEKALKELREYVKSPKCKEQWKLVMNLSQPTRFASFVEGEDHLTMDETTQYENGIELSDDDDEEDLSENECEEKVEEPVKSRTTPVQNGNKRYQSFNKSAHVSSSTPTSRIQPRRRATQNNSYYDLSDDE</sequence>
<evidence type="ECO:0000313" key="11">
    <source>
        <dbReference type="EMBL" id="CRK87714.1"/>
    </source>
</evidence>
<comment type="subcellular location">
    <subcellularLocation>
        <location evidence="1">Nucleus inner membrane</location>
        <topology evidence="1">Multi-pass membrane protein</topology>
        <orientation evidence="1">Nucleoplasmic side</orientation>
    </subcellularLocation>
</comment>
<dbReference type="Proteomes" id="UP000183832">
    <property type="component" value="Unassembled WGS sequence"/>
</dbReference>
<evidence type="ECO:0000256" key="9">
    <source>
        <dbReference type="SAM" id="Phobius"/>
    </source>
</evidence>
<evidence type="ECO:0000256" key="6">
    <source>
        <dbReference type="ARBA" id="ARBA00023136"/>
    </source>
</evidence>
<dbReference type="PANTHER" id="PTHR13598:SF1">
    <property type="entry name" value="AT07567P-RELATED"/>
    <property type="match status" value="1"/>
</dbReference>
<dbReference type="PANTHER" id="PTHR13598">
    <property type="entry name" value="AT07567P-RELATED"/>
    <property type="match status" value="1"/>
</dbReference>